<keyword evidence="2" id="KW-1185">Reference proteome</keyword>
<protein>
    <submittedName>
        <fullName evidence="1">HAD hydrolase family protein</fullName>
    </submittedName>
</protein>
<keyword evidence="1" id="KW-0378">Hydrolase</keyword>
<evidence type="ECO:0000313" key="1">
    <source>
        <dbReference type="EMBL" id="QVK22124.1"/>
    </source>
</evidence>
<evidence type="ECO:0000313" key="2">
    <source>
        <dbReference type="Proteomes" id="UP000676428"/>
    </source>
</evidence>
<gene>
    <name evidence="1" type="ORF">KHX94_11750</name>
</gene>
<dbReference type="InterPro" id="IPR036412">
    <property type="entry name" value="HAD-like_sf"/>
</dbReference>
<dbReference type="Proteomes" id="UP000676428">
    <property type="component" value="Chromosome"/>
</dbReference>
<dbReference type="PANTHER" id="PTHR10000">
    <property type="entry name" value="PHOSPHOSERINE PHOSPHATASE"/>
    <property type="match status" value="1"/>
</dbReference>
<proteinExistence type="predicted"/>
<dbReference type="Gene3D" id="3.30.1240.10">
    <property type="match status" value="1"/>
</dbReference>
<dbReference type="Pfam" id="PF08282">
    <property type="entry name" value="Hydrolase_3"/>
    <property type="match status" value="1"/>
</dbReference>
<organism evidence="1 2">
    <name type="scientific">Shewanella dokdonensis</name>
    <dbReference type="NCBI Taxonomy" id="712036"/>
    <lineage>
        <taxon>Bacteria</taxon>
        <taxon>Pseudomonadati</taxon>
        <taxon>Pseudomonadota</taxon>
        <taxon>Gammaproteobacteria</taxon>
        <taxon>Alteromonadales</taxon>
        <taxon>Shewanellaceae</taxon>
        <taxon>Shewanella</taxon>
    </lineage>
</organism>
<sequence length="208" mass="23833">MLPLIPNTLHNTILVGCNGGQAWYNGKIIISNHFKNDDVNKILELLNHIDMSYVLDTDWNYSFSTKAHEFHDYIRQLSLGEIEEREAIKLGITKILILDGKYSNLIKEHLENNKILNEINFHKNEGIFDITPQHTDKENTLKLLGIDFNHTISLGNDKNDFKMLGSSSISLFVGDKKDYSHATYYCDMDTLLPTLNRAIKNFGINYNG</sequence>
<dbReference type="InterPro" id="IPR023214">
    <property type="entry name" value="HAD_sf"/>
</dbReference>
<accession>A0ABX8DBC0</accession>
<reference evidence="1 2" key="1">
    <citation type="journal article" date="2012" name="Int. J. Syst. Evol. Microbiol.">
        <title>Shewanella dokdonensis sp. nov., isolated from seawater.</title>
        <authorList>
            <person name="Sung H.R."/>
            <person name="Yoon J.H."/>
            <person name="Ghim S.Y."/>
        </authorList>
    </citation>
    <scope>NUCLEOTIDE SEQUENCE [LARGE SCALE GENOMIC DNA]</scope>
    <source>
        <strain evidence="1 2">DSM 23626</strain>
    </source>
</reference>
<dbReference type="GO" id="GO:0016787">
    <property type="term" value="F:hydrolase activity"/>
    <property type="evidence" value="ECO:0007669"/>
    <property type="project" value="UniProtKB-KW"/>
</dbReference>
<dbReference type="SUPFAM" id="SSF56784">
    <property type="entry name" value="HAD-like"/>
    <property type="match status" value="1"/>
</dbReference>
<dbReference type="EMBL" id="CP074572">
    <property type="protein sequence ID" value="QVK22124.1"/>
    <property type="molecule type" value="Genomic_DNA"/>
</dbReference>
<name>A0ABX8DBC0_9GAMM</name>
<dbReference type="PANTHER" id="PTHR10000:SF8">
    <property type="entry name" value="HAD SUPERFAMILY HYDROLASE-LIKE, TYPE 3"/>
    <property type="match status" value="1"/>
</dbReference>
<dbReference type="Gene3D" id="3.40.50.1000">
    <property type="entry name" value="HAD superfamily/HAD-like"/>
    <property type="match status" value="1"/>
</dbReference>